<dbReference type="EMBL" id="CAJNNV010030322">
    <property type="protein sequence ID" value="CAE8632143.1"/>
    <property type="molecule type" value="Genomic_DNA"/>
</dbReference>
<comment type="caution">
    <text evidence="2">The sequence shown here is derived from an EMBL/GenBank/DDBJ whole genome shotgun (WGS) entry which is preliminary data.</text>
</comment>
<keyword evidence="3" id="KW-1185">Reference proteome</keyword>
<protein>
    <submittedName>
        <fullName evidence="2">Uncharacterized protein</fullName>
    </submittedName>
</protein>
<evidence type="ECO:0000256" key="1">
    <source>
        <dbReference type="SAM" id="Phobius"/>
    </source>
</evidence>
<keyword evidence="1" id="KW-0812">Transmembrane</keyword>
<feature type="transmembrane region" description="Helical" evidence="1">
    <location>
        <begin position="27"/>
        <end position="45"/>
    </location>
</feature>
<evidence type="ECO:0000313" key="3">
    <source>
        <dbReference type="Proteomes" id="UP000654075"/>
    </source>
</evidence>
<dbReference type="Proteomes" id="UP000654075">
    <property type="component" value="Unassembled WGS sequence"/>
</dbReference>
<gene>
    <name evidence="2" type="ORF">PGLA1383_LOCUS48126</name>
</gene>
<dbReference type="AlphaFoldDB" id="A0A813H2V4"/>
<reference evidence="2" key="1">
    <citation type="submission" date="2021-02" db="EMBL/GenBank/DDBJ databases">
        <authorList>
            <person name="Dougan E. K."/>
            <person name="Rhodes N."/>
            <person name="Thang M."/>
            <person name="Chan C."/>
        </authorList>
    </citation>
    <scope>NUCLEOTIDE SEQUENCE</scope>
</reference>
<keyword evidence="1" id="KW-0472">Membrane</keyword>
<name>A0A813H2V4_POLGL</name>
<evidence type="ECO:0000313" key="2">
    <source>
        <dbReference type="EMBL" id="CAE8632143.1"/>
    </source>
</evidence>
<organism evidence="2 3">
    <name type="scientific">Polarella glacialis</name>
    <name type="common">Dinoflagellate</name>
    <dbReference type="NCBI Taxonomy" id="89957"/>
    <lineage>
        <taxon>Eukaryota</taxon>
        <taxon>Sar</taxon>
        <taxon>Alveolata</taxon>
        <taxon>Dinophyceae</taxon>
        <taxon>Suessiales</taxon>
        <taxon>Suessiaceae</taxon>
        <taxon>Polarella</taxon>
    </lineage>
</organism>
<accession>A0A813H2V4</accession>
<proteinExistence type="predicted"/>
<sequence>MASFFKLPTAQVAARQQLFLASAEASVLPFVIIVLSVLLVAISCLRQKFELTSQPEVTKSTSRSAFAQLRHLLGSLTAAPSERLIIQETAANRQEGCQRRQEQPAAEALDTVAIELPEPVKGSQLSANGLLASESAWGNLQRQTYGRALILAHRELSLRIALGPPGLVQQDVQANQCKSALLAKTVVQGPIVKTKKMTAAR</sequence>
<keyword evidence="1" id="KW-1133">Transmembrane helix</keyword>